<reference evidence="3" key="1">
    <citation type="submission" date="2025-08" db="UniProtKB">
        <authorList>
            <consortium name="RefSeq"/>
        </authorList>
    </citation>
    <scope>IDENTIFICATION</scope>
    <source>
        <tissue evidence="3">Muscle</tissue>
    </source>
</reference>
<sequence length="175" mass="19647">MVVEMTRKINRAAKTSPKKKMRKFWPTKIVALIVSAIQDLRETKGSTPSKIIGYISYGSNVDDGKVKRQVKSVLKRGLKYGILRRYRGHYFLPTCDELDRANRIALRFAKLPLPSAYSTKSNVLFPGKIAPMASQRKTGKSTAKLRRTKRLGKPRPILISPTTSLTNAVCNADEL</sequence>
<evidence type="ECO:0000313" key="3">
    <source>
        <dbReference type="RefSeq" id="XP_033353361.1"/>
    </source>
</evidence>
<evidence type="ECO:0000259" key="1">
    <source>
        <dbReference type="Pfam" id="PF00538"/>
    </source>
</evidence>
<dbReference type="GeneID" id="117235443"/>
<accession>A0A6J3KMB5</accession>
<name>A0A6J3KMB5_9HYME</name>
<keyword evidence="2" id="KW-1185">Reference proteome</keyword>
<dbReference type="InterPro" id="IPR005818">
    <property type="entry name" value="Histone_H1/H5_H15"/>
</dbReference>
<protein>
    <submittedName>
        <fullName evidence="3">Uncharacterized protein LOC117235443</fullName>
    </submittedName>
</protein>
<dbReference type="RefSeq" id="XP_033353361.1">
    <property type="nucleotide sequence ID" value="XM_033497470.1"/>
</dbReference>
<proteinExistence type="predicted"/>
<evidence type="ECO:0000313" key="2">
    <source>
        <dbReference type="Proteomes" id="UP000504631"/>
    </source>
</evidence>
<dbReference type="AlphaFoldDB" id="A0A6J3KMB5"/>
<dbReference type="GO" id="GO:0000786">
    <property type="term" value="C:nucleosome"/>
    <property type="evidence" value="ECO:0007669"/>
    <property type="project" value="InterPro"/>
</dbReference>
<dbReference type="KEGG" id="bvk:117235443"/>
<dbReference type="InterPro" id="IPR036390">
    <property type="entry name" value="WH_DNA-bd_sf"/>
</dbReference>
<dbReference type="GO" id="GO:0006334">
    <property type="term" value="P:nucleosome assembly"/>
    <property type="evidence" value="ECO:0007669"/>
    <property type="project" value="InterPro"/>
</dbReference>
<dbReference type="Gene3D" id="1.10.10.10">
    <property type="entry name" value="Winged helix-like DNA-binding domain superfamily/Winged helix DNA-binding domain"/>
    <property type="match status" value="1"/>
</dbReference>
<organism evidence="2 3">
    <name type="scientific">Bombus vosnesenskii</name>
    <dbReference type="NCBI Taxonomy" id="207650"/>
    <lineage>
        <taxon>Eukaryota</taxon>
        <taxon>Metazoa</taxon>
        <taxon>Ecdysozoa</taxon>
        <taxon>Arthropoda</taxon>
        <taxon>Hexapoda</taxon>
        <taxon>Insecta</taxon>
        <taxon>Pterygota</taxon>
        <taxon>Neoptera</taxon>
        <taxon>Endopterygota</taxon>
        <taxon>Hymenoptera</taxon>
        <taxon>Apocrita</taxon>
        <taxon>Aculeata</taxon>
        <taxon>Apoidea</taxon>
        <taxon>Anthophila</taxon>
        <taxon>Apidae</taxon>
        <taxon>Bombus</taxon>
        <taxon>Pyrobombus</taxon>
    </lineage>
</organism>
<dbReference type="SUPFAM" id="SSF46785">
    <property type="entry name" value="Winged helix' DNA-binding domain"/>
    <property type="match status" value="1"/>
</dbReference>
<dbReference type="Pfam" id="PF00538">
    <property type="entry name" value="Linker_histone"/>
    <property type="match status" value="1"/>
</dbReference>
<dbReference type="Proteomes" id="UP000504631">
    <property type="component" value="Unplaced"/>
</dbReference>
<dbReference type="GO" id="GO:0003677">
    <property type="term" value="F:DNA binding"/>
    <property type="evidence" value="ECO:0007669"/>
    <property type="project" value="InterPro"/>
</dbReference>
<dbReference type="InterPro" id="IPR036388">
    <property type="entry name" value="WH-like_DNA-bd_sf"/>
</dbReference>
<feature type="domain" description="H15" evidence="1">
    <location>
        <begin position="31"/>
        <end position="88"/>
    </location>
</feature>
<gene>
    <name evidence="3" type="primary">LOC117235443</name>
</gene>